<dbReference type="AlphaFoldDB" id="A0AAD7IAE5"/>
<gene>
    <name evidence="2" type="ORF">B0H16DRAFT_1729853</name>
</gene>
<dbReference type="EMBL" id="JARKIB010000111">
    <property type="protein sequence ID" value="KAJ7738617.1"/>
    <property type="molecule type" value="Genomic_DNA"/>
</dbReference>
<evidence type="ECO:0000313" key="2">
    <source>
        <dbReference type="EMBL" id="KAJ7738617.1"/>
    </source>
</evidence>
<reference evidence="2" key="1">
    <citation type="submission" date="2023-03" db="EMBL/GenBank/DDBJ databases">
        <title>Massive genome expansion in bonnet fungi (Mycena s.s.) driven by repeated elements and novel gene families across ecological guilds.</title>
        <authorList>
            <consortium name="Lawrence Berkeley National Laboratory"/>
            <person name="Harder C.B."/>
            <person name="Miyauchi S."/>
            <person name="Viragh M."/>
            <person name="Kuo A."/>
            <person name="Thoen E."/>
            <person name="Andreopoulos B."/>
            <person name="Lu D."/>
            <person name="Skrede I."/>
            <person name="Drula E."/>
            <person name="Henrissat B."/>
            <person name="Morin E."/>
            <person name="Kohler A."/>
            <person name="Barry K."/>
            <person name="LaButti K."/>
            <person name="Morin E."/>
            <person name="Salamov A."/>
            <person name="Lipzen A."/>
            <person name="Mereny Z."/>
            <person name="Hegedus B."/>
            <person name="Baldrian P."/>
            <person name="Stursova M."/>
            <person name="Weitz H."/>
            <person name="Taylor A."/>
            <person name="Grigoriev I.V."/>
            <person name="Nagy L.G."/>
            <person name="Martin F."/>
            <person name="Kauserud H."/>
        </authorList>
    </citation>
    <scope>NUCLEOTIDE SEQUENCE</scope>
    <source>
        <strain evidence="2">CBHHK182m</strain>
    </source>
</reference>
<evidence type="ECO:0000313" key="3">
    <source>
        <dbReference type="Proteomes" id="UP001215598"/>
    </source>
</evidence>
<name>A0AAD7IAE5_9AGAR</name>
<dbReference type="Proteomes" id="UP001215598">
    <property type="component" value="Unassembled WGS sequence"/>
</dbReference>
<comment type="caution">
    <text evidence="2">The sequence shown here is derived from an EMBL/GenBank/DDBJ whole genome shotgun (WGS) entry which is preliminary data.</text>
</comment>
<feature type="region of interest" description="Disordered" evidence="1">
    <location>
        <begin position="90"/>
        <end position="114"/>
    </location>
</feature>
<accession>A0AAD7IAE5</accession>
<organism evidence="2 3">
    <name type="scientific">Mycena metata</name>
    <dbReference type="NCBI Taxonomy" id="1033252"/>
    <lineage>
        <taxon>Eukaryota</taxon>
        <taxon>Fungi</taxon>
        <taxon>Dikarya</taxon>
        <taxon>Basidiomycota</taxon>
        <taxon>Agaricomycotina</taxon>
        <taxon>Agaricomycetes</taxon>
        <taxon>Agaricomycetidae</taxon>
        <taxon>Agaricales</taxon>
        <taxon>Marasmiineae</taxon>
        <taxon>Mycenaceae</taxon>
        <taxon>Mycena</taxon>
    </lineage>
</organism>
<feature type="region of interest" description="Disordered" evidence="1">
    <location>
        <begin position="132"/>
        <end position="187"/>
    </location>
</feature>
<protein>
    <submittedName>
        <fullName evidence="2">Uncharacterized protein</fullName>
    </submittedName>
</protein>
<evidence type="ECO:0000256" key="1">
    <source>
        <dbReference type="SAM" id="MobiDB-lite"/>
    </source>
</evidence>
<feature type="compositionally biased region" description="Pro residues" evidence="1">
    <location>
        <begin position="143"/>
        <end position="157"/>
    </location>
</feature>
<proteinExistence type="predicted"/>
<keyword evidence="3" id="KW-1185">Reference proteome</keyword>
<sequence>MSLRTPRLGGASSLAPAVIRGAFGPHQQGPPPPTRYDLVVVLLTDNLRVDTGAHRRQHERARRRIVCGNLSAEDNGGRAALRIAPQRHSLRLSPTAADADGSAVGAEGNRNARAPDEEMDAHANVDGEALNAQSAHSLAGGPPVVPPPPPHLQPSPSPLAAGTSPSTDFAPLTLLSPHPGAGVPRPA</sequence>